<proteinExistence type="predicted"/>
<dbReference type="Gene3D" id="1.10.287.950">
    <property type="entry name" value="Methyl-accepting chemotaxis protein"/>
    <property type="match status" value="1"/>
</dbReference>
<evidence type="ECO:0000313" key="6">
    <source>
        <dbReference type="EMBL" id="ENO87815.1"/>
    </source>
</evidence>
<keyword evidence="7" id="KW-1185">Reference proteome</keyword>
<dbReference type="NCBIfam" id="TIGR00229">
    <property type="entry name" value="sensory_box"/>
    <property type="match status" value="1"/>
</dbReference>
<dbReference type="GO" id="GO:0007165">
    <property type="term" value="P:signal transduction"/>
    <property type="evidence" value="ECO:0007669"/>
    <property type="project" value="UniProtKB-KW"/>
</dbReference>
<dbReference type="PANTHER" id="PTHR32089:SF41">
    <property type="entry name" value="METHYL-ACCEPTING CHEMOTAXIS PROTEIN"/>
    <property type="match status" value="1"/>
</dbReference>
<evidence type="ECO:0000256" key="2">
    <source>
        <dbReference type="PROSITE-ProRule" id="PRU00284"/>
    </source>
</evidence>
<reference evidence="6 7" key="1">
    <citation type="submission" date="2012-09" db="EMBL/GenBank/DDBJ databases">
        <title>Draft Genome Sequences of 6 Strains from Genus Thauera.</title>
        <authorList>
            <person name="Liu B."/>
            <person name="Shapleigh J.P."/>
            <person name="Frostegard A.H."/>
        </authorList>
    </citation>
    <scope>NUCLEOTIDE SEQUENCE [LARGE SCALE GENOMIC DNA]</scope>
    <source>
        <strain evidence="7">47Lol / DSM 12138</strain>
    </source>
</reference>
<dbReference type="eggNOG" id="COG0840">
    <property type="taxonomic scope" value="Bacteria"/>
</dbReference>
<dbReference type="Gene3D" id="3.30.450.20">
    <property type="entry name" value="PAS domain"/>
    <property type="match status" value="1"/>
</dbReference>
<gene>
    <name evidence="6" type="ORF">C666_10220</name>
</gene>
<dbReference type="EMBL" id="AMXE01000033">
    <property type="protein sequence ID" value="ENO87815.1"/>
    <property type="molecule type" value="Genomic_DNA"/>
</dbReference>
<feature type="domain" description="Methyl-accepting transducer" evidence="4">
    <location>
        <begin position="207"/>
        <end position="380"/>
    </location>
</feature>
<feature type="transmembrane region" description="Helical" evidence="3">
    <location>
        <begin position="153"/>
        <end position="170"/>
    </location>
</feature>
<keyword evidence="3" id="KW-0812">Transmembrane</keyword>
<feature type="transmembrane region" description="Helical" evidence="3">
    <location>
        <begin position="176"/>
        <end position="195"/>
    </location>
</feature>
<keyword evidence="3" id="KW-1133">Transmembrane helix</keyword>
<feature type="domain" description="PAS" evidence="5">
    <location>
        <begin position="21"/>
        <end position="60"/>
    </location>
</feature>
<dbReference type="CDD" id="cd00130">
    <property type="entry name" value="PAS"/>
    <property type="match status" value="1"/>
</dbReference>
<dbReference type="STRING" id="1123367.GCA_000621305_01297"/>
<dbReference type="RefSeq" id="WP_004338057.1">
    <property type="nucleotide sequence ID" value="NZ_AMXE01000033.1"/>
</dbReference>
<comment type="caution">
    <text evidence="6">The sequence shown here is derived from an EMBL/GenBank/DDBJ whole genome shotgun (WGS) entry which is preliminary data.</text>
</comment>
<dbReference type="AlphaFoldDB" id="N6Y8E1"/>
<dbReference type="Proteomes" id="UP000013232">
    <property type="component" value="Unassembled WGS sequence"/>
</dbReference>
<dbReference type="InterPro" id="IPR004089">
    <property type="entry name" value="MCPsignal_dom"/>
</dbReference>
<dbReference type="PROSITE" id="PS50111">
    <property type="entry name" value="CHEMOTAXIS_TRANSDUC_2"/>
    <property type="match status" value="1"/>
</dbReference>
<keyword evidence="1 2" id="KW-0807">Transducer</keyword>
<sequence length="420" mass="45054">MKNNLPVTDDEVVYPGEAHLITTTDLQGVITFANDDSIAVSGFSREELVGQHHNVIRHPDMPPGAFADLWASIKSGCSWKGLVKNRCKNGDYYWVDAYVTPIVKDGAIVEYQSLRTLPSPAAKARAEREYRRWRAGGAPRGMRAPLLSWMQKMMLAAALPGLIVTALAMARDEPGLAAATLLLTVVAAAAAAMLLRPLGVIVRELRTAAEGREQLVQMICSIERLASGLQETRSTVGALAERSSDIARVIEVITAIADQTNLLALNAAIEAARAGEAGRGFAVMADEVRNLAQRTQDSTRGIRGIISGLGNDMEACVTVIGSGVTVSQQTVDFAGQTDRAFGVILESVDNIDRLAGNVDVGMKEQSHISEQTGRQMSMLRDSARRAIESSATFNAHTATLGGHIADLQVLARHFANSLSR</sequence>
<accession>N6Y8E1</accession>
<dbReference type="GO" id="GO:0016020">
    <property type="term" value="C:membrane"/>
    <property type="evidence" value="ECO:0007669"/>
    <property type="project" value="InterPro"/>
</dbReference>
<evidence type="ECO:0000256" key="1">
    <source>
        <dbReference type="ARBA" id="ARBA00023224"/>
    </source>
</evidence>
<keyword evidence="3" id="KW-0472">Membrane</keyword>
<dbReference type="SUPFAM" id="SSF55785">
    <property type="entry name" value="PYP-like sensor domain (PAS domain)"/>
    <property type="match status" value="1"/>
</dbReference>
<dbReference type="PANTHER" id="PTHR32089">
    <property type="entry name" value="METHYL-ACCEPTING CHEMOTAXIS PROTEIN MCPB"/>
    <property type="match status" value="1"/>
</dbReference>
<dbReference type="OrthoDB" id="5298208at2"/>
<dbReference type="SMART" id="SM00283">
    <property type="entry name" value="MA"/>
    <property type="match status" value="1"/>
</dbReference>
<protein>
    <submittedName>
        <fullName evidence="6">Uncharacterized protein</fullName>
    </submittedName>
</protein>
<organism evidence="6 7">
    <name type="scientific">Thauera linaloolentis (strain DSM 12138 / JCM 21573 / CCUG 41526 / CIP 105981 / IAM 15112 / NBRC 102519 / 47Lol)</name>
    <dbReference type="NCBI Taxonomy" id="1123367"/>
    <lineage>
        <taxon>Bacteria</taxon>
        <taxon>Pseudomonadati</taxon>
        <taxon>Pseudomonadota</taxon>
        <taxon>Betaproteobacteria</taxon>
        <taxon>Rhodocyclales</taxon>
        <taxon>Zoogloeaceae</taxon>
        <taxon>Thauera</taxon>
    </lineage>
</organism>
<evidence type="ECO:0000256" key="3">
    <source>
        <dbReference type="SAM" id="Phobius"/>
    </source>
</evidence>
<evidence type="ECO:0000259" key="5">
    <source>
        <dbReference type="PROSITE" id="PS50112"/>
    </source>
</evidence>
<dbReference type="Pfam" id="PF00015">
    <property type="entry name" value="MCPsignal"/>
    <property type="match status" value="1"/>
</dbReference>
<dbReference type="InterPro" id="IPR035965">
    <property type="entry name" value="PAS-like_dom_sf"/>
</dbReference>
<dbReference type="SUPFAM" id="SSF58104">
    <property type="entry name" value="Methyl-accepting chemotaxis protein (MCP) signaling domain"/>
    <property type="match status" value="1"/>
</dbReference>
<dbReference type="PROSITE" id="PS50112">
    <property type="entry name" value="PAS"/>
    <property type="match status" value="1"/>
</dbReference>
<evidence type="ECO:0000259" key="4">
    <source>
        <dbReference type="PROSITE" id="PS50111"/>
    </source>
</evidence>
<dbReference type="CDD" id="cd11386">
    <property type="entry name" value="MCP_signal"/>
    <property type="match status" value="1"/>
</dbReference>
<dbReference type="Pfam" id="PF08447">
    <property type="entry name" value="PAS_3"/>
    <property type="match status" value="1"/>
</dbReference>
<dbReference type="InterPro" id="IPR013655">
    <property type="entry name" value="PAS_fold_3"/>
</dbReference>
<evidence type="ECO:0000313" key="7">
    <source>
        <dbReference type="Proteomes" id="UP000013232"/>
    </source>
</evidence>
<name>N6Y8E1_THAL4</name>
<dbReference type="InterPro" id="IPR000014">
    <property type="entry name" value="PAS"/>
</dbReference>